<name>A0A7Y8KZK9_9BURK</name>
<dbReference type="EMBL" id="VYGV01000023">
    <property type="protein sequence ID" value="NWF47772.1"/>
    <property type="molecule type" value="Genomic_DNA"/>
</dbReference>
<keyword evidence="2" id="KW-1185">Reference proteome</keyword>
<gene>
    <name evidence="1" type="ORF">F3K02_21315</name>
</gene>
<evidence type="ECO:0000313" key="1">
    <source>
        <dbReference type="EMBL" id="NWF47772.1"/>
    </source>
</evidence>
<reference evidence="1 2" key="1">
    <citation type="submission" date="2019-09" db="EMBL/GenBank/DDBJ databases">
        <title>Hydrogenophaga aromatica sp. nov., isolated from a para-xylene-degrading enrichment culture.</title>
        <authorList>
            <person name="Tancsics A."/>
            <person name="Banerjee S."/>
        </authorList>
    </citation>
    <scope>NUCLEOTIDE SEQUENCE [LARGE SCALE GENOMIC DNA]</scope>
    <source>
        <strain evidence="1 2">D2P1</strain>
    </source>
</reference>
<evidence type="ECO:0000313" key="2">
    <source>
        <dbReference type="Proteomes" id="UP000545507"/>
    </source>
</evidence>
<accession>A0A7Y8KZK9</accession>
<organism evidence="1 2">
    <name type="scientific">Hydrogenophaga aromaticivorans</name>
    <dbReference type="NCBI Taxonomy" id="2610898"/>
    <lineage>
        <taxon>Bacteria</taxon>
        <taxon>Pseudomonadati</taxon>
        <taxon>Pseudomonadota</taxon>
        <taxon>Betaproteobacteria</taxon>
        <taxon>Burkholderiales</taxon>
        <taxon>Comamonadaceae</taxon>
        <taxon>Hydrogenophaga</taxon>
    </lineage>
</organism>
<comment type="caution">
    <text evidence="1">The sequence shown here is derived from an EMBL/GenBank/DDBJ whole genome shotgun (WGS) entry which is preliminary data.</text>
</comment>
<dbReference type="Proteomes" id="UP000545507">
    <property type="component" value="Unassembled WGS sequence"/>
</dbReference>
<protein>
    <submittedName>
        <fullName evidence="1">Uncharacterized protein</fullName>
    </submittedName>
</protein>
<dbReference type="AlphaFoldDB" id="A0A7Y8KZK9"/>
<dbReference type="RefSeq" id="WP_177137666.1">
    <property type="nucleotide sequence ID" value="NZ_VYGV01000023.1"/>
</dbReference>
<sequence length="130" mass="14394">MNSRYPCRMVVQSAVLSAVVFYRGLCFQWLVLYDAMGNIGYQCRIGAGEWASDWVDSGETVSAEAMATFMTIIPDLPIGMGTAAIDAQLMLTSASELLSNPLPEWRQVDWFDPGLPAGIPVEIVRKFIER</sequence>
<proteinExistence type="predicted"/>